<comment type="caution">
    <text evidence="1">The sequence shown here is derived from an EMBL/GenBank/DDBJ whole genome shotgun (WGS) entry which is preliminary data.</text>
</comment>
<dbReference type="AlphaFoldDB" id="A0A2H3KPA5"/>
<gene>
    <name evidence="1" type="ORF">A9Q02_11355</name>
</gene>
<organism evidence="1 2">
    <name type="scientific">Candidatus Chloroploca asiatica</name>
    <dbReference type="NCBI Taxonomy" id="1506545"/>
    <lineage>
        <taxon>Bacteria</taxon>
        <taxon>Bacillati</taxon>
        <taxon>Chloroflexota</taxon>
        <taxon>Chloroflexia</taxon>
        <taxon>Chloroflexales</taxon>
        <taxon>Chloroflexineae</taxon>
        <taxon>Oscillochloridaceae</taxon>
        <taxon>Candidatus Chloroploca</taxon>
    </lineage>
</organism>
<evidence type="ECO:0000313" key="2">
    <source>
        <dbReference type="Proteomes" id="UP000220922"/>
    </source>
</evidence>
<proteinExistence type="predicted"/>
<dbReference type="OrthoDB" id="145245at2"/>
<evidence type="ECO:0008006" key="3">
    <source>
        <dbReference type="Google" id="ProtNLM"/>
    </source>
</evidence>
<evidence type="ECO:0000313" key="1">
    <source>
        <dbReference type="EMBL" id="PDW00023.1"/>
    </source>
</evidence>
<accession>A0A2H3KPA5</accession>
<dbReference type="EMBL" id="LYXE01000062">
    <property type="protein sequence ID" value="PDW00023.1"/>
    <property type="molecule type" value="Genomic_DNA"/>
</dbReference>
<keyword evidence="2" id="KW-1185">Reference proteome</keyword>
<protein>
    <recommendedName>
        <fullName evidence="3">ATPase dynein-related AAA domain-containing protein</fullName>
    </recommendedName>
</protein>
<dbReference type="RefSeq" id="WP_097651404.1">
    <property type="nucleotide sequence ID" value="NZ_LYXE01000062.1"/>
</dbReference>
<dbReference type="Proteomes" id="UP000220922">
    <property type="component" value="Unassembled WGS sequence"/>
</dbReference>
<name>A0A2H3KPA5_9CHLR</name>
<sequence length="359" mass="39276">MIAYNFHTIGKDASGQASVGQGKLTHPVNTMTSPGSAYRARCAGSGEQQLVARLVHDLGSLFSRSLLVAYYVSLKTNPFVVLTGREGAGKAAMAAGVAASLVGQDSGQFVTIGSDSWTGHGTQSTYYRDIHTRFGISQLLETMHEAAVPENAGKAYLVLLRGLTLEELDLYLSRLLRVEPHGERRLVLSGLPAAQHPVVPRNCFLTATINVPQVSSRLADQVLRHAGQIQFSPSLATGAVVPRLIPPPVGLQRVMLAATTRDPGEARARLVAILGRRELRNLRPSPELMRHLYRQHLAFEREVREEALLYVANSFDAEGRGLFEPTDPQQNAQIAFDAQVVQRILWRLEGHSQQLPRDV</sequence>
<reference evidence="1 2" key="1">
    <citation type="submission" date="2016-05" db="EMBL/GenBank/DDBJ databases">
        <authorList>
            <person name="Lavstsen T."/>
            <person name="Jespersen J.S."/>
        </authorList>
    </citation>
    <scope>NUCLEOTIDE SEQUENCE [LARGE SCALE GENOMIC DNA]</scope>
    <source>
        <strain evidence="1 2">B7-9</strain>
    </source>
</reference>